<reference evidence="19 20" key="1">
    <citation type="submission" date="2016-02" db="EMBL/GenBank/DDBJ databases">
        <title>Comparative genomic and transcriptomic foundation for Pichia pastoris.</title>
        <authorList>
            <person name="Love K.R."/>
            <person name="Shah K.A."/>
            <person name="Whittaker C.A."/>
            <person name="Wu J."/>
            <person name="Bartlett M.C."/>
            <person name="Ma D."/>
            <person name="Leeson R.L."/>
            <person name="Priest M."/>
            <person name="Young S.K."/>
            <person name="Love J.C."/>
        </authorList>
    </citation>
    <scope>NUCLEOTIDE SEQUENCE [LARGE SCALE GENOMIC DNA]</scope>
    <source>
        <strain evidence="19 20">ATCC 28485</strain>
    </source>
</reference>
<dbReference type="AlphaFoldDB" id="A0A1B2JFU7"/>
<feature type="region of interest" description="Disordered" evidence="16">
    <location>
        <begin position="378"/>
        <end position="404"/>
    </location>
</feature>
<dbReference type="CDD" id="cd09867">
    <property type="entry name" value="PIN_FEN1"/>
    <property type="match status" value="1"/>
</dbReference>
<dbReference type="EC" id="3.1.-.-" evidence="15"/>
<evidence type="ECO:0000313" key="19">
    <source>
        <dbReference type="EMBL" id="ANZ76688.1"/>
    </source>
</evidence>
<dbReference type="InterPro" id="IPR023426">
    <property type="entry name" value="Flap_endonuc"/>
</dbReference>
<keyword evidence="8 15" id="KW-0378">Hydrolase</keyword>
<evidence type="ECO:0000256" key="1">
    <source>
        <dbReference type="ARBA" id="ARBA00004173"/>
    </source>
</evidence>
<comment type="function">
    <text evidence="15">Structure-specific nuclease with 5'-flap endonuclease and 5'-3' exonuclease activities involved in DNA replication and repair. During DNA replication, cleaves the 5'-overhanging flap structure that is generated by displacement synthesis when DNA polymerase encounters the 5'-end of a downstream Okazaki fragment. It enters the flap from the 5'-end and then tracks to cleave the flap base, leaving a nick for ligation. Also involved in the long patch base excision repair (LP-BER) pathway, by cleaving within the apurinic/apyrimidinic (AP) site-terminated flap. Acts as a genome stabilization factor that prevents flaps from equilibrating into structures that lead to duplications and deletions. Also possesses 5'-3' exonuclease activity on nicked or gapped double-stranded DNA, and exhibits RNase H activity. Also involved in replication and repair of rDNA and in repairing mitochondrial DNA.</text>
</comment>
<evidence type="ECO:0000256" key="3">
    <source>
        <dbReference type="ARBA" id="ARBA00022705"/>
    </source>
</evidence>
<dbReference type="FunFam" id="3.40.50.1010:FF:000003">
    <property type="entry name" value="Flap endonuclease 1"/>
    <property type="match status" value="1"/>
</dbReference>
<keyword evidence="20" id="KW-1185">Reference proteome</keyword>
<name>A0A1B2JFU7_PICPA</name>
<dbReference type="GO" id="GO:0043137">
    <property type="term" value="P:DNA replication, removal of RNA primer"/>
    <property type="evidence" value="ECO:0007669"/>
    <property type="project" value="UniProtKB-UniRule"/>
</dbReference>
<dbReference type="InterPro" id="IPR008918">
    <property type="entry name" value="HhH2"/>
</dbReference>
<keyword evidence="9 15" id="KW-0269">Exonuclease</keyword>
<dbReference type="GO" id="GO:0008409">
    <property type="term" value="F:5'-3' exonuclease activity"/>
    <property type="evidence" value="ECO:0007669"/>
    <property type="project" value="UniProtKB-UniRule"/>
</dbReference>
<evidence type="ECO:0000256" key="8">
    <source>
        <dbReference type="ARBA" id="ARBA00022801"/>
    </source>
</evidence>
<evidence type="ECO:0000256" key="11">
    <source>
        <dbReference type="ARBA" id="ARBA00023128"/>
    </source>
</evidence>
<dbReference type="PANTHER" id="PTHR11081">
    <property type="entry name" value="FLAP ENDONUCLEASE FAMILY MEMBER"/>
    <property type="match status" value="1"/>
</dbReference>
<dbReference type="InterPro" id="IPR029060">
    <property type="entry name" value="PIN-like_dom_sf"/>
</dbReference>
<dbReference type="Gene3D" id="3.40.50.1010">
    <property type="entry name" value="5'-nuclease"/>
    <property type="match status" value="1"/>
</dbReference>
<dbReference type="InterPro" id="IPR006085">
    <property type="entry name" value="XPG_DNA_repair_N"/>
</dbReference>
<evidence type="ECO:0000256" key="13">
    <source>
        <dbReference type="ARBA" id="ARBA00023242"/>
    </source>
</evidence>
<dbReference type="PROSITE" id="PS00841">
    <property type="entry name" value="XPG_1"/>
    <property type="match status" value="1"/>
</dbReference>
<keyword evidence="12 15" id="KW-0234">DNA repair</keyword>
<dbReference type="OrthoDB" id="1937206at2759"/>
<keyword evidence="13 15" id="KW-0539">Nucleus</keyword>
<evidence type="ECO:0000256" key="9">
    <source>
        <dbReference type="ARBA" id="ARBA00022839"/>
    </source>
</evidence>
<evidence type="ECO:0000256" key="16">
    <source>
        <dbReference type="SAM" id="MobiDB-lite"/>
    </source>
</evidence>
<protein>
    <recommendedName>
        <fullName evidence="15">Flap endonuclease 1</fullName>
        <shortName evidence="15">FEN-1</shortName>
        <ecNumber evidence="15">3.1.-.-</ecNumber>
    </recommendedName>
    <alternativeName>
        <fullName evidence="15">Flap structure-specific endonuclease 1</fullName>
    </alternativeName>
</protein>
<keyword evidence="3 15" id="KW-0235">DNA replication</keyword>
<dbReference type="PROSITE" id="PS00842">
    <property type="entry name" value="XPG_2"/>
    <property type="match status" value="1"/>
</dbReference>
<organism evidence="19 20">
    <name type="scientific">Komagataella pastoris</name>
    <name type="common">Yeast</name>
    <name type="synonym">Pichia pastoris</name>
    <dbReference type="NCBI Taxonomy" id="4922"/>
    <lineage>
        <taxon>Eukaryota</taxon>
        <taxon>Fungi</taxon>
        <taxon>Dikarya</taxon>
        <taxon>Ascomycota</taxon>
        <taxon>Saccharomycotina</taxon>
        <taxon>Pichiomycetes</taxon>
        <taxon>Pichiales</taxon>
        <taxon>Pichiaceae</taxon>
        <taxon>Komagataella</taxon>
    </lineage>
</organism>
<dbReference type="Gene3D" id="1.10.150.20">
    <property type="entry name" value="5' to 3' exonuclease, C-terminal subdomain"/>
    <property type="match status" value="1"/>
</dbReference>
<dbReference type="FunFam" id="1.10.150.20:FF:000009">
    <property type="entry name" value="Flap endonuclease 1"/>
    <property type="match status" value="1"/>
</dbReference>
<dbReference type="SUPFAM" id="SSF47807">
    <property type="entry name" value="5' to 3' exonuclease, C-terminal subdomain"/>
    <property type="match status" value="1"/>
</dbReference>
<dbReference type="SMART" id="SM00484">
    <property type="entry name" value="XPGI"/>
    <property type="match status" value="1"/>
</dbReference>
<dbReference type="CDD" id="cd09907">
    <property type="entry name" value="H3TH_FEN1-Euk"/>
    <property type="match status" value="1"/>
</dbReference>
<accession>A0A1B2JFU7</accession>
<dbReference type="Pfam" id="PF00867">
    <property type="entry name" value="XPG_I"/>
    <property type="match status" value="1"/>
</dbReference>
<feature type="domain" description="XPG-I" evidence="17">
    <location>
        <begin position="178"/>
        <end position="250"/>
    </location>
</feature>
<evidence type="ECO:0000313" key="20">
    <source>
        <dbReference type="Proteomes" id="UP000094565"/>
    </source>
</evidence>
<dbReference type="GO" id="GO:0005654">
    <property type="term" value="C:nucleoplasm"/>
    <property type="evidence" value="ECO:0007669"/>
    <property type="project" value="UniProtKB-SubCell"/>
</dbReference>
<dbReference type="InterPro" id="IPR019974">
    <property type="entry name" value="XPG_CS"/>
</dbReference>
<evidence type="ECO:0000256" key="5">
    <source>
        <dbReference type="ARBA" id="ARBA00022723"/>
    </source>
</evidence>
<dbReference type="Proteomes" id="UP000094565">
    <property type="component" value="Chromosome 3"/>
</dbReference>
<proteinExistence type="inferred from homology"/>
<dbReference type="HAMAP" id="MF_00614">
    <property type="entry name" value="Fen"/>
    <property type="match status" value="1"/>
</dbReference>
<evidence type="ECO:0000256" key="10">
    <source>
        <dbReference type="ARBA" id="ARBA00022842"/>
    </source>
</evidence>
<feature type="domain" description="XPG N-terminal" evidence="18">
    <location>
        <begin position="32"/>
        <end position="139"/>
    </location>
</feature>
<dbReference type="SMART" id="SM00279">
    <property type="entry name" value="HhH2"/>
    <property type="match status" value="1"/>
</dbReference>
<keyword evidence="4 15" id="KW-0540">Nuclease</keyword>
<dbReference type="GO" id="GO:0005730">
    <property type="term" value="C:nucleolus"/>
    <property type="evidence" value="ECO:0007669"/>
    <property type="project" value="UniProtKB-SubCell"/>
</dbReference>
<evidence type="ECO:0000256" key="12">
    <source>
        <dbReference type="ARBA" id="ARBA00023204"/>
    </source>
</evidence>
<dbReference type="InterPro" id="IPR006086">
    <property type="entry name" value="XPG-I_dom"/>
</dbReference>
<evidence type="ECO:0000259" key="17">
    <source>
        <dbReference type="SMART" id="SM00484"/>
    </source>
</evidence>
<dbReference type="SUPFAM" id="SSF88723">
    <property type="entry name" value="PIN domain-like"/>
    <property type="match status" value="1"/>
</dbReference>
<comment type="cofactor">
    <cofactor evidence="15">
        <name>Mg(2+)</name>
        <dbReference type="ChEBI" id="CHEBI:18420"/>
    </cofactor>
    <text evidence="15">Binds 2 magnesium ions per subunit. They probably participate in the reaction catalyzed by the enzyme. May bind an additional third magnesium ion after substrate binding.</text>
</comment>
<dbReference type="GO" id="GO:0017108">
    <property type="term" value="F:5'-flap endonuclease activity"/>
    <property type="evidence" value="ECO:0007669"/>
    <property type="project" value="UniProtKB-UniRule"/>
</dbReference>
<dbReference type="InterPro" id="IPR036279">
    <property type="entry name" value="5-3_exonuclease_C_sf"/>
</dbReference>
<evidence type="ECO:0000256" key="2">
    <source>
        <dbReference type="ARBA" id="ARBA00022553"/>
    </source>
</evidence>
<dbReference type="PANTHER" id="PTHR11081:SF9">
    <property type="entry name" value="FLAP ENDONUCLEASE 1"/>
    <property type="match status" value="1"/>
</dbReference>
<evidence type="ECO:0000256" key="14">
    <source>
        <dbReference type="ARBA" id="ARBA00034726"/>
    </source>
</evidence>
<keyword evidence="7 15" id="KW-0227">DNA damage</keyword>
<dbReference type="SMART" id="SM00485">
    <property type="entry name" value="XPGN"/>
    <property type="match status" value="1"/>
</dbReference>
<evidence type="ECO:0000256" key="15">
    <source>
        <dbReference type="HAMAP-Rule" id="MF_03140"/>
    </source>
</evidence>
<dbReference type="GO" id="GO:0005739">
    <property type="term" value="C:mitochondrion"/>
    <property type="evidence" value="ECO:0007669"/>
    <property type="project" value="UniProtKB-SubCell"/>
</dbReference>
<keyword evidence="6 15" id="KW-0255">Endonuclease</keyword>
<keyword evidence="11 15" id="KW-0496">Mitochondrion</keyword>
<keyword evidence="2 15" id="KW-0597">Phosphoprotein</keyword>
<evidence type="ECO:0000259" key="18">
    <source>
        <dbReference type="SMART" id="SM00485"/>
    </source>
</evidence>
<dbReference type="GO" id="GO:0000287">
    <property type="term" value="F:magnesium ion binding"/>
    <property type="evidence" value="ECO:0007669"/>
    <property type="project" value="UniProtKB-UniRule"/>
</dbReference>
<dbReference type="GO" id="GO:0003677">
    <property type="term" value="F:DNA binding"/>
    <property type="evidence" value="ECO:0007669"/>
    <property type="project" value="UniProtKB-UniRule"/>
</dbReference>
<keyword evidence="10 15" id="KW-0460">Magnesium</keyword>
<dbReference type="EMBL" id="CP014586">
    <property type="protein sequence ID" value="ANZ76688.1"/>
    <property type="molecule type" value="Genomic_DNA"/>
</dbReference>
<dbReference type="GO" id="GO:0006284">
    <property type="term" value="P:base-excision repair"/>
    <property type="evidence" value="ECO:0007669"/>
    <property type="project" value="UniProtKB-UniRule"/>
</dbReference>
<keyword evidence="5 15" id="KW-0479">Metal-binding</keyword>
<dbReference type="PRINTS" id="PR00853">
    <property type="entry name" value="XPGRADSUPER"/>
</dbReference>
<evidence type="ECO:0000256" key="6">
    <source>
        <dbReference type="ARBA" id="ARBA00022759"/>
    </source>
</evidence>
<comment type="similarity">
    <text evidence="14 15">Belongs to the XPG/RAD2 endonuclease family. FEN1 subfamily.</text>
</comment>
<evidence type="ECO:0000256" key="7">
    <source>
        <dbReference type="ARBA" id="ARBA00022763"/>
    </source>
</evidence>
<gene>
    <name evidence="19" type="primary">RAD27</name>
    <name evidence="19" type="ORF">ATY40_BA7504203</name>
</gene>
<dbReference type="Pfam" id="PF00752">
    <property type="entry name" value="XPG_N"/>
    <property type="match status" value="1"/>
</dbReference>
<sequence>MELTRIFFYRSPANDTFKLRTLARQLFQLIIMGIKGLNALINEHSPKAFRNGEMKTFFGRKVAIDASMCLYQFLIAVRQQDGQQLANEEGETTSHLMGFFYRTIRMVGYGIKPCYVFDGKPPVLKGGELEKRLKRREEAEKQRLDMKETGTLADIAKFERRTVRVTREQNDQAKKLLELMGVPYVDAPCEAEAQCAELAKGGKVYAAASEDMDTLCYETPYLLRHMTTAEARKLPVTEIDYAKVMEGLEMDLAQFIDLCILLGCDYCETIKGVGPVTAFKLIKEHGSIEKVIESIENNPKSKQKVPENWPYNEARELFLHPEVIPASECELEWKEPDEEALVDYMVRQHGFSEQRIRDGANKLRKALKTGTQGRLDKFFVVKKRPAEEKKGKNTKEEKPKKKRK</sequence>
<dbReference type="InterPro" id="IPR006084">
    <property type="entry name" value="XPG/Rad2"/>
</dbReference>
<comment type="subcellular location">
    <subcellularLocation>
        <location evidence="1 15">Mitochondrion</location>
    </subcellularLocation>
    <subcellularLocation>
        <location evidence="15">Nucleus</location>
        <location evidence="15">Nucleolus</location>
    </subcellularLocation>
    <subcellularLocation>
        <location evidence="15">Nucleus</location>
        <location evidence="15">Nucleoplasm</location>
    </subcellularLocation>
    <text evidence="15">Resides mostly in the nucleoli and relocalizes to the nucleoplasm upon DNA damage.</text>
</comment>
<evidence type="ECO:0000256" key="4">
    <source>
        <dbReference type="ARBA" id="ARBA00022722"/>
    </source>
</evidence>